<comment type="similarity">
    <text evidence="2">Belongs to the PET117 family.</text>
</comment>
<evidence type="ECO:0000256" key="4">
    <source>
        <dbReference type="ARBA" id="ARBA00023128"/>
    </source>
</evidence>
<feature type="compositionally biased region" description="Basic and acidic residues" evidence="5">
    <location>
        <begin position="77"/>
        <end position="100"/>
    </location>
</feature>
<feature type="compositionally biased region" description="Low complexity" evidence="5">
    <location>
        <begin position="67"/>
        <end position="76"/>
    </location>
</feature>
<reference evidence="6 7" key="1">
    <citation type="journal article" date="2009" name="Genome Res.">
        <title>Comparative genomics of protoploid Saccharomycetaceae.</title>
        <authorList>
            <consortium name="The Genolevures Consortium"/>
            <person name="Souciet J.-L."/>
            <person name="Dujon B."/>
            <person name="Gaillardin C."/>
            <person name="Johnston M."/>
            <person name="Baret P.V."/>
            <person name="Cliften P."/>
            <person name="Sherman D.J."/>
            <person name="Weissenbach J."/>
            <person name="Westhof E."/>
            <person name="Wincker P."/>
            <person name="Jubin C."/>
            <person name="Poulain J."/>
            <person name="Barbe V."/>
            <person name="Segurens B."/>
            <person name="Artiguenave F."/>
            <person name="Anthouard V."/>
            <person name="Vacherie B."/>
            <person name="Val M.-E."/>
            <person name="Fulton R.S."/>
            <person name="Minx P."/>
            <person name="Wilson R."/>
            <person name="Durrens P."/>
            <person name="Jean G."/>
            <person name="Marck C."/>
            <person name="Martin T."/>
            <person name="Nikolski M."/>
            <person name="Rolland T."/>
            <person name="Seret M.-L."/>
            <person name="Casaregola S."/>
            <person name="Despons L."/>
            <person name="Fairhead C."/>
            <person name="Fischer G."/>
            <person name="Lafontaine I."/>
            <person name="Leh V."/>
            <person name="Lemaire M."/>
            <person name="de Montigny J."/>
            <person name="Neuveglise C."/>
            <person name="Thierry A."/>
            <person name="Blanc-Lenfle I."/>
            <person name="Bleykasten C."/>
            <person name="Diffels J."/>
            <person name="Fritsch E."/>
            <person name="Frangeul L."/>
            <person name="Goeffon A."/>
            <person name="Jauniaux N."/>
            <person name="Kachouri-Lafond R."/>
            <person name="Payen C."/>
            <person name="Potier S."/>
            <person name="Pribylova L."/>
            <person name="Ozanne C."/>
            <person name="Richard G.-F."/>
            <person name="Sacerdot C."/>
            <person name="Straub M.-L."/>
            <person name="Talla E."/>
        </authorList>
    </citation>
    <scope>NUCLEOTIDE SEQUENCE [LARGE SCALE GENOMIC DNA]</scope>
    <source>
        <strain evidence="7">ATCC 56472 / CBS 6340 / NRRL Y-8284</strain>
    </source>
</reference>
<evidence type="ECO:0000313" key="6">
    <source>
        <dbReference type="EMBL" id="CAR21199.1"/>
    </source>
</evidence>
<keyword evidence="3" id="KW-0809">Transit peptide</keyword>
<evidence type="ECO:0000256" key="2">
    <source>
        <dbReference type="ARBA" id="ARBA00008197"/>
    </source>
</evidence>
<accession>C5DBP2</accession>
<dbReference type="STRING" id="559295.C5DBP2"/>
<evidence type="ECO:0000256" key="3">
    <source>
        <dbReference type="ARBA" id="ARBA00022946"/>
    </source>
</evidence>
<dbReference type="GO" id="GO:0033617">
    <property type="term" value="P:mitochondrial respiratory chain complex IV assembly"/>
    <property type="evidence" value="ECO:0007669"/>
    <property type="project" value="TreeGrafter"/>
</dbReference>
<dbReference type="Proteomes" id="UP000002036">
    <property type="component" value="Chromosome A"/>
</dbReference>
<name>C5DBP2_LACTC</name>
<dbReference type="EMBL" id="CU928165">
    <property type="protein sequence ID" value="CAR21199.1"/>
    <property type="molecule type" value="Genomic_DNA"/>
</dbReference>
<evidence type="ECO:0000256" key="5">
    <source>
        <dbReference type="SAM" id="MobiDB-lite"/>
    </source>
</evidence>
<protein>
    <submittedName>
        <fullName evidence="6">KLTH0A04246p</fullName>
    </submittedName>
</protein>
<sequence>MKSQYIRRTNIFRHTMSTASKITLALSCAVTAATVVGVHYVQELERETLHQGPIKDAKRMAERKAEQSAGAGAVSAESERKQHFNRSEHELQQELRKKYEAMQPLSGEVLTKDGERAARDEK</sequence>
<dbReference type="GO" id="GO:0005739">
    <property type="term" value="C:mitochondrion"/>
    <property type="evidence" value="ECO:0007669"/>
    <property type="project" value="UniProtKB-SubCell"/>
</dbReference>
<dbReference type="PANTHER" id="PTHR28163">
    <property type="entry name" value="PROTEIN PET117 HOMOLOG, MITOCHONDRIAL"/>
    <property type="match status" value="1"/>
</dbReference>
<dbReference type="AlphaFoldDB" id="C5DBP2"/>
<evidence type="ECO:0000313" key="7">
    <source>
        <dbReference type="Proteomes" id="UP000002036"/>
    </source>
</evidence>
<evidence type="ECO:0000256" key="1">
    <source>
        <dbReference type="ARBA" id="ARBA00004173"/>
    </source>
</evidence>
<dbReference type="PANTHER" id="PTHR28163:SF1">
    <property type="entry name" value="PROTEIN PET117 HOMOLOG, MITOCHONDRIAL"/>
    <property type="match status" value="1"/>
</dbReference>
<feature type="region of interest" description="Disordered" evidence="5">
    <location>
        <begin position="52"/>
        <end position="122"/>
    </location>
</feature>
<keyword evidence="4" id="KW-0496">Mitochondrion</keyword>
<dbReference type="InterPro" id="IPR031568">
    <property type="entry name" value="Pet117"/>
</dbReference>
<feature type="compositionally biased region" description="Basic and acidic residues" evidence="5">
    <location>
        <begin position="110"/>
        <end position="122"/>
    </location>
</feature>
<feature type="compositionally biased region" description="Basic and acidic residues" evidence="5">
    <location>
        <begin position="52"/>
        <end position="66"/>
    </location>
</feature>
<proteinExistence type="inferred from homology"/>
<dbReference type="eggNOG" id="ENOG502S49F">
    <property type="taxonomic scope" value="Eukaryota"/>
</dbReference>
<dbReference type="GeneID" id="8290444"/>
<keyword evidence="7" id="KW-1185">Reference proteome</keyword>
<dbReference type="KEGG" id="lth:KLTH0A04246g"/>
<dbReference type="RefSeq" id="XP_002551641.1">
    <property type="nucleotide sequence ID" value="XM_002551595.1"/>
</dbReference>
<dbReference type="InParanoid" id="C5DBP2"/>
<dbReference type="HOGENOM" id="CLU_161486_0_0_1"/>
<dbReference type="OrthoDB" id="76305at2759"/>
<dbReference type="FunCoup" id="C5DBP2">
    <property type="interactions" value="36"/>
</dbReference>
<dbReference type="OMA" id="VHYVQEL"/>
<comment type="subcellular location">
    <subcellularLocation>
        <location evidence="1">Mitochondrion</location>
    </subcellularLocation>
</comment>
<dbReference type="Pfam" id="PF15786">
    <property type="entry name" value="PET117"/>
    <property type="match status" value="1"/>
</dbReference>
<gene>
    <name evidence="6" type="ordered locus">KLTH0A04246g</name>
</gene>
<organism evidence="6 7">
    <name type="scientific">Lachancea thermotolerans (strain ATCC 56472 / CBS 6340 / NRRL Y-8284)</name>
    <name type="common">Yeast</name>
    <name type="synonym">Kluyveromyces thermotolerans</name>
    <dbReference type="NCBI Taxonomy" id="559295"/>
    <lineage>
        <taxon>Eukaryota</taxon>
        <taxon>Fungi</taxon>
        <taxon>Dikarya</taxon>
        <taxon>Ascomycota</taxon>
        <taxon>Saccharomycotina</taxon>
        <taxon>Saccharomycetes</taxon>
        <taxon>Saccharomycetales</taxon>
        <taxon>Saccharomycetaceae</taxon>
        <taxon>Lachancea</taxon>
    </lineage>
</organism>